<reference evidence="1" key="2">
    <citation type="submission" date="2020-08" db="EMBL/GenBank/DDBJ databases">
        <title>Plant Genome Project.</title>
        <authorList>
            <person name="Zhang R.-G."/>
        </authorList>
    </citation>
    <scope>NUCLEOTIDE SEQUENCE</scope>
    <source>
        <strain evidence="1">Huo1</strain>
        <tissue evidence="1">Leaf</tissue>
    </source>
</reference>
<name>A0A8X8X3C5_SALSN</name>
<reference evidence="1" key="1">
    <citation type="submission" date="2018-01" db="EMBL/GenBank/DDBJ databases">
        <authorList>
            <person name="Mao J.F."/>
        </authorList>
    </citation>
    <scope>NUCLEOTIDE SEQUENCE</scope>
    <source>
        <strain evidence="1">Huo1</strain>
        <tissue evidence="1">Leaf</tissue>
    </source>
</reference>
<dbReference type="Proteomes" id="UP000298416">
    <property type="component" value="Unassembled WGS sequence"/>
</dbReference>
<comment type="caution">
    <text evidence="1">The sequence shown here is derived from an EMBL/GenBank/DDBJ whole genome shotgun (WGS) entry which is preliminary data.</text>
</comment>
<gene>
    <name evidence="1" type="ORF">SASPL_129945</name>
</gene>
<evidence type="ECO:0000313" key="1">
    <source>
        <dbReference type="EMBL" id="KAG6406965.1"/>
    </source>
</evidence>
<proteinExistence type="predicted"/>
<dbReference type="AlphaFoldDB" id="A0A8X8X3C5"/>
<dbReference type="Pfam" id="PF14009">
    <property type="entry name" value="PADRE"/>
    <property type="match status" value="1"/>
</dbReference>
<dbReference type="PANTHER" id="PTHR33052">
    <property type="entry name" value="DUF4228 DOMAIN PROTEIN-RELATED"/>
    <property type="match status" value="1"/>
</dbReference>
<dbReference type="EMBL" id="PNBA02000011">
    <property type="protein sequence ID" value="KAG6406965.1"/>
    <property type="molecule type" value="Genomic_DNA"/>
</dbReference>
<keyword evidence="2" id="KW-1185">Reference proteome</keyword>
<organism evidence="1">
    <name type="scientific">Salvia splendens</name>
    <name type="common">Scarlet sage</name>
    <dbReference type="NCBI Taxonomy" id="180675"/>
    <lineage>
        <taxon>Eukaryota</taxon>
        <taxon>Viridiplantae</taxon>
        <taxon>Streptophyta</taxon>
        <taxon>Embryophyta</taxon>
        <taxon>Tracheophyta</taxon>
        <taxon>Spermatophyta</taxon>
        <taxon>Magnoliopsida</taxon>
        <taxon>eudicotyledons</taxon>
        <taxon>Gunneridae</taxon>
        <taxon>Pentapetalae</taxon>
        <taxon>asterids</taxon>
        <taxon>lamiids</taxon>
        <taxon>Lamiales</taxon>
        <taxon>Lamiaceae</taxon>
        <taxon>Nepetoideae</taxon>
        <taxon>Mentheae</taxon>
        <taxon>Salviinae</taxon>
        <taxon>Salvia</taxon>
        <taxon>Salvia subgen. Calosphace</taxon>
        <taxon>core Calosphace</taxon>
    </lineage>
</organism>
<protein>
    <submittedName>
        <fullName evidence="1">Uncharacterized protein</fullName>
    </submittedName>
</protein>
<sequence length="176" mass="19739">MLNIFGLLKPNNTTVSIQERHATTPAPGLWQSRAIKIVHAGWHTERYYMATTAATIIQKNPSFLLARPEIFRRPWDSVVRPEEILVPGQKYYVVTGYHPSMGFLVKPGIKITAQNLHDRFTGIGSIDKQDSSGATSNPYGKNIGNKCSNGSKLKFGRKERARIQFAWEPALQSITE</sequence>
<dbReference type="InterPro" id="IPR025322">
    <property type="entry name" value="PADRE_dom"/>
</dbReference>
<accession>A0A8X8X3C5</accession>
<evidence type="ECO:0000313" key="2">
    <source>
        <dbReference type="Proteomes" id="UP000298416"/>
    </source>
</evidence>